<sequence>MKNISQEGQDKAKIIPYKSLPKSVQFKSMKQIIEENRSKRADMIKKLNKKWMNNKS</sequence>
<comment type="caution">
    <text evidence="1">The sequence shown here is derived from an EMBL/GenBank/DDBJ whole genome shotgun (WGS) entry which is preliminary data.</text>
</comment>
<organism evidence="1 2">
    <name type="scientific">Scopulibacillus darangshiensis</name>
    <dbReference type="NCBI Taxonomy" id="442528"/>
    <lineage>
        <taxon>Bacteria</taxon>
        <taxon>Bacillati</taxon>
        <taxon>Bacillota</taxon>
        <taxon>Bacilli</taxon>
        <taxon>Bacillales</taxon>
        <taxon>Sporolactobacillaceae</taxon>
        <taxon>Scopulibacillus</taxon>
    </lineage>
</organism>
<reference evidence="1 2" key="1">
    <citation type="submission" date="2019-03" db="EMBL/GenBank/DDBJ databases">
        <title>Genomic Encyclopedia of Type Strains, Phase IV (KMG-IV): sequencing the most valuable type-strain genomes for metagenomic binning, comparative biology and taxonomic classification.</title>
        <authorList>
            <person name="Goeker M."/>
        </authorList>
    </citation>
    <scope>NUCLEOTIDE SEQUENCE [LARGE SCALE GENOMIC DNA]</scope>
    <source>
        <strain evidence="1 2">DSM 19377</strain>
    </source>
</reference>
<dbReference type="RefSeq" id="WP_165886923.1">
    <property type="nucleotide sequence ID" value="NZ_SLXK01000016.1"/>
</dbReference>
<dbReference type="Proteomes" id="UP000295416">
    <property type="component" value="Unassembled WGS sequence"/>
</dbReference>
<accession>A0A4R2P289</accession>
<gene>
    <name evidence="1" type="ORF">EV207_11644</name>
</gene>
<keyword evidence="2" id="KW-1185">Reference proteome</keyword>
<name>A0A4R2P289_9BACL</name>
<evidence type="ECO:0000313" key="1">
    <source>
        <dbReference type="EMBL" id="TCP28732.1"/>
    </source>
</evidence>
<evidence type="ECO:0000313" key="2">
    <source>
        <dbReference type="Proteomes" id="UP000295416"/>
    </source>
</evidence>
<dbReference type="EMBL" id="SLXK01000016">
    <property type="protein sequence ID" value="TCP28732.1"/>
    <property type="molecule type" value="Genomic_DNA"/>
</dbReference>
<dbReference type="AlphaFoldDB" id="A0A4R2P289"/>
<protein>
    <submittedName>
        <fullName evidence="1">Uncharacterized protein</fullName>
    </submittedName>
</protein>
<proteinExistence type="predicted"/>